<dbReference type="GO" id="GO:0046872">
    <property type="term" value="F:metal ion binding"/>
    <property type="evidence" value="ECO:0007669"/>
    <property type="project" value="UniProtKB-KW"/>
</dbReference>
<gene>
    <name evidence="17" type="ORF">TresaDRAFT_2569</name>
</gene>
<evidence type="ECO:0000256" key="2">
    <source>
        <dbReference type="ARBA" id="ARBA00003234"/>
    </source>
</evidence>
<comment type="caution">
    <text evidence="17">The sequence shown here is derived from an EMBL/GenBank/DDBJ whole genome shotgun (WGS) entry which is preliminary data.</text>
</comment>
<dbReference type="GO" id="GO:0005829">
    <property type="term" value="C:cytosol"/>
    <property type="evidence" value="ECO:0007669"/>
    <property type="project" value="TreeGrafter"/>
</dbReference>
<dbReference type="eggNOG" id="COG0621">
    <property type="taxonomic scope" value="Bacteria"/>
</dbReference>
<dbReference type="InterPro" id="IPR007197">
    <property type="entry name" value="rSAM"/>
</dbReference>
<keyword evidence="4" id="KW-0963">Cytoplasm</keyword>
<dbReference type="NCBIfam" id="TIGR00089">
    <property type="entry name" value="MiaB/RimO family radical SAM methylthiotransferase"/>
    <property type="match status" value="1"/>
</dbReference>
<dbReference type="Proteomes" id="UP000003571">
    <property type="component" value="Unassembled WGS sequence"/>
</dbReference>
<dbReference type="SFLD" id="SFLDG01082">
    <property type="entry name" value="B12-binding_domain_containing"/>
    <property type="match status" value="1"/>
</dbReference>
<dbReference type="FunFam" id="3.40.50.12160:FF:000003">
    <property type="entry name" value="CDK5 regulatory subunit-associated protein 1"/>
    <property type="match status" value="1"/>
</dbReference>
<evidence type="ECO:0000256" key="8">
    <source>
        <dbReference type="ARBA" id="ARBA00023004"/>
    </source>
</evidence>
<dbReference type="GO" id="GO:0051539">
    <property type="term" value="F:4 iron, 4 sulfur cluster binding"/>
    <property type="evidence" value="ECO:0007669"/>
    <property type="project" value="UniProtKB-KW"/>
</dbReference>
<dbReference type="SFLD" id="SFLDG01061">
    <property type="entry name" value="methylthiotransferase"/>
    <property type="match status" value="1"/>
</dbReference>
<dbReference type="Pfam" id="PF04055">
    <property type="entry name" value="Radical_SAM"/>
    <property type="match status" value="1"/>
</dbReference>
<dbReference type="PANTHER" id="PTHR43020:SF2">
    <property type="entry name" value="MITOCHONDRIAL TRNA METHYLTHIOTRANSFERASE CDK5RAP1"/>
    <property type="match status" value="1"/>
</dbReference>
<dbReference type="InterPro" id="IPR038135">
    <property type="entry name" value="Methylthiotransferase_N_sf"/>
</dbReference>
<dbReference type="EC" id="2.8.4.3" evidence="10"/>
<dbReference type="InterPro" id="IPR005839">
    <property type="entry name" value="Methylthiotransferase"/>
</dbReference>
<evidence type="ECO:0000256" key="6">
    <source>
        <dbReference type="ARBA" id="ARBA00022691"/>
    </source>
</evidence>
<dbReference type="InterPro" id="IPR006638">
    <property type="entry name" value="Elp3/MiaA/NifB-like_rSAM"/>
</dbReference>
<evidence type="ECO:0000256" key="4">
    <source>
        <dbReference type="ARBA" id="ARBA00022490"/>
    </source>
</evidence>
<dbReference type="PATRIC" id="fig|907348.3.peg.447"/>
<evidence type="ECO:0000313" key="18">
    <source>
        <dbReference type="Proteomes" id="UP000003571"/>
    </source>
</evidence>
<dbReference type="InterPro" id="IPR006463">
    <property type="entry name" value="MiaB_methiolase"/>
</dbReference>
<accession>H7EI13</accession>
<keyword evidence="18" id="KW-1185">Reference proteome</keyword>
<proteinExistence type="predicted"/>
<dbReference type="FunFam" id="3.80.30.20:FF:000001">
    <property type="entry name" value="tRNA-2-methylthio-N(6)-dimethylallyladenosine synthase 2"/>
    <property type="match status" value="1"/>
</dbReference>
<feature type="domain" description="MTTase N-terminal" evidence="15">
    <location>
        <begin position="5"/>
        <end position="143"/>
    </location>
</feature>
<evidence type="ECO:0000256" key="9">
    <source>
        <dbReference type="ARBA" id="ARBA00023014"/>
    </source>
</evidence>
<dbReference type="Gene3D" id="3.80.30.20">
    <property type="entry name" value="tm_1862 like domain"/>
    <property type="match status" value="1"/>
</dbReference>
<protein>
    <recommendedName>
        <fullName evidence="11">tRNA-2-methylthio-N(6)-dimethylallyladenosine synthase</fullName>
        <ecNumber evidence="10">2.8.4.3</ecNumber>
    </recommendedName>
    <alternativeName>
        <fullName evidence="13">(Dimethylallyl)adenosine tRNA methylthiotransferase MiaB</fullName>
    </alternativeName>
    <alternativeName>
        <fullName evidence="12">tRNA-i(6)A37 methylthiotransferase</fullName>
    </alternativeName>
</protein>
<dbReference type="PROSITE" id="PS51918">
    <property type="entry name" value="RADICAL_SAM"/>
    <property type="match status" value="1"/>
</dbReference>
<organism evidence="17 18">
    <name type="scientific">Treponema saccharophilum DSM 2985</name>
    <dbReference type="NCBI Taxonomy" id="907348"/>
    <lineage>
        <taxon>Bacteria</taxon>
        <taxon>Pseudomonadati</taxon>
        <taxon>Spirochaetota</taxon>
        <taxon>Spirochaetia</taxon>
        <taxon>Spirochaetales</taxon>
        <taxon>Treponemataceae</taxon>
        <taxon>Treponema</taxon>
    </lineage>
</organism>
<feature type="domain" description="TRAM" evidence="14">
    <location>
        <begin position="418"/>
        <end position="481"/>
    </location>
</feature>
<evidence type="ECO:0000256" key="1">
    <source>
        <dbReference type="ARBA" id="ARBA00001966"/>
    </source>
</evidence>
<dbReference type="Gene3D" id="3.40.50.12160">
    <property type="entry name" value="Methylthiotransferase, N-terminal domain"/>
    <property type="match status" value="1"/>
</dbReference>
<dbReference type="PROSITE" id="PS01278">
    <property type="entry name" value="MTTASE_RADICAL"/>
    <property type="match status" value="1"/>
</dbReference>
<dbReference type="Pfam" id="PF01938">
    <property type="entry name" value="TRAM"/>
    <property type="match status" value="1"/>
</dbReference>
<evidence type="ECO:0000256" key="10">
    <source>
        <dbReference type="ARBA" id="ARBA00033765"/>
    </source>
</evidence>
<evidence type="ECO:0000256" key="11">
    <source>
        <dbReference type="ARBA" id="ARBA00068570"/>
    </source>
</evidence>
<keyword evidence="9" id="KW-0411">Iron-sulfur</keyword>
<sequence length="481" mass="54447">MEKTVTYFFETYGCQMNIAESAAAEQKFLARGWKRAENPDTADFILINTCSVRATAENRIFGRLGWYTGLKAVRERKPDAKYRSMEVAAEYVKDGAKPIKVAVMGCMAERLMKSLKRDYPVVDFLIGTTAKEHMDDVIDDVESALGFKHQERKVGKDGIVTEDPVYTFSPISAEENAFSTFVPIMQGCNNFCTYCIVPYLRGREVSRPVDEILSELDELKKRGVCEIMLLGQNVNSYHGKMSKDDESGKIVDFPELMQIIADHIKKTDSTIGWVRFDSSHPKDLSDDLIDVIAKNDVLCKHIHLAVQHGSDRILKSMNRHYTKADYLSLVERIRAKIPESSMTTDVMVGFPGETDEDVDELLDLMEKVQFESSFMYYFNPREGTPAASMANQVPMDVKKKRLQRIIDFQLSVTQKEMGKHVGETVKVLADKQSRDNPEEILGKTTRDERVAFKCDPSKIGSFVNVRLTSLNGNTFKGELVE</sequence>
<dbReference type="NCBIfam" id="TIGR01574">
    <property type="entry name" value="miaB-methiolase"/>
    <property type="match status" value="1"/>
</dbReference>
<name>H7EI13_9SPIR</name>
<keyword evidence="8" id="KW-0408">Iron</keyword>
<dbReference type="InterPro" id="IPR058240">
    <property type="entry name" value="rSAM_sf"/>
</dbReference>
<dbReference type="InterPro" id="IPR020612">
    <property type="entry name" value="Methylthiotransferase_CS"/>
</dbReference>
<dbReference type="PROSITE" id="PS51449">
    <property type="entry name" value="MTTASE_N"/>
    <property type="match status" value="1"/>
</dbReference>
<evidence type="ECO:0000256" key="3">
    <source>
        <dbReference type="ARBA" id="ARBA00022485"/>
    </source>
</evidence>
<evidence type="ECO:0000256" key="13">
    <source>
        <dbReference type="ARBA" id="ARBA00081141"/>
    </source>
</evidence>
<dbReference type="SFLD" id="SFLDF00273">
    <property type="entry name" value="(dimethylallyl)adenosine_tRNA"/>
    <property type="match status" value="1"/>
</dbReference>
<evidence type="ECO:0000256" key="7">
    <source>
        <dbReference type="ARBA" id="ARBA00022723"/>
    </source>
</evidence>
<dbReference type="PROSITE" id="PS50926">
    <property type="entry name" value="TRAM"/>
    <property type="match status" value="1"/>
</dbReference>
<dbReference type="SUPFAM" id="SSF102114">
    <property type="entry name" value="Radical SAM enzymes"/>
    <property type="match status" value="1"/>
</dbReference>
<dbReference type="InterPro" id="IPR013848">
    <property type="entry name" value="Methylthiotransferase_N"/>
</dbReference>
<comment type="cofactor">
    <cofactor evidence="1">
        <name>[4Fe-4S] cluster</name>
        <dbReference type="ChEBI" id="CHEBI:49883"/>
    </cofactor>
</comment>
<evidence type="ECO:0000313" key="17">
    <source>
        <dbReference type="EMBL" id="EIC02789.1"/>
    </source>
</evidence>
<reference evidence="17 18" key="1">
    <citation type="submission" date="2011-09" db="EMBL/GenBank/DDBJ databases">
        <title>The draft genome of Treponema saccharophilum DSM 2985.</title>
        <authorList>
            <consortium name="US DOE Joint Genome Institute (JGI-PGF)"/>
            <person name="Lucas S."/>
            <person name="Copeland A."/>
            <person name="Lapidus A."/>
            <person name="Glavina del Rio T."/>
            <person name="Dalin E."/>
            <person name="Tice H."/>
            <person name="Bruce D."/>
            <person name="Goodwin L."/>
            <person name="Pitluck S."/>
            <person name="Peters L."/>
            <person name="Kyrpides N."/>
            <person name="Mavromatis K."/>
            <person name="Ivanova N."/>
            <person name="Markowitz V."/>
            <person name="Cheng J.-F."/>
            <person name="Hugenholtz P."/>
            <person name="Woyke T."/>
            <person name="Wu D."/>
            <person name="Gronow S."/>
            <person name="Wellnitz S."/>
            <person name="Brambilla E."/>
            <person name="Klenk H.-P."/>
            <person name="Eisen J.A."/>
        </authorList>
    </citation>
    <scope>NUCLEOTIDE SEQUENCE [LARGE SCALE GENOMIC DNA]</scope>
    <source>
        <strain evidence="17 18">DSM 2985</strain>
    </source>
</reference>
<dbReference type="GO" id="GO:0035597">
    <property type="term" value="F:tRNA-2-methylthio-N(6)-dimethylallyladenosine(37) synthase activity"/>
    <property type="evidence" value="ECO:0007669"/>
    <property type="project" value="UniProtKB-EC"/>
</dbReference>
<evidence type="ECO:0000256" key="5">
    <source>
        <dbReference type="ARBA" id="ARBA00022679"/>
    </source>
</evidence>
<feature type="domain" description="Radical SAM core" evidence="16">
    <location>
        <begin position="174"/>
        <end position="415"/>
    </location>
</feature>
<dbReference type="CDD" id="cd01335">
    <property type="entry name" value="Radical_SAM"/>
    <property type="match status" value="1"/>
</dbReference>
<dbReference type="InterPro" id="IPR002792">
    <property type="entry name" value="TRAM_dom"/>
</dbReference>
<dbReference type="SFLD" id="SFLDS00029">
    <property type="entry name" value="Radical_SAM"/>
    <property type="match status" value="1"/>
</dbReference>
<keyword evidence="6" id="KW-0949">S-adenosyl-L-methionine</keyword>
<dbReference type="SMART" id="SM00729">
    <property type="entry name" value="Elp3"/>
    <property type="match status" value="1"/>
</dbReference>
<dbReference type="Pfam" id="PF00919">
    <property type="entry name" value="UPF0004"/>
    <property type="match status" value="1"/>
</dbReference>
<keyword evidence="7" id="KW-0479">Metal-binding</keyword>
<evidence type="ECO:0000259" key="16">
    <source>
        <dbReference type="PROSITE" id="PS51918"/>
    </source>
</evidence>
<keyword evidence="3" id="KW-0004">4Fe-4S</keyword>
<dbReference type="PANTHER" id="PTHR43020">
    <property type="entry name" value="CDK5 REGULATORY SUBUNIT-ASSOCIATED PROTEIN 1"/>
    <property type="match status" value="1"/>
</dbReference>
<dbReference type="STRING" id="907348.TresaDRAFT_2569"/>
<evidence type="ECO:0000256" key="12">
    <source>
        <dbReference type="ARBA" id="ARBA00080698"/>
    </source>
</evidence>
<keyword evidence="5 17" id="KW-0808">Transferase</keyword>
<evidence type="ECO:0000259" key="14">
    <source>
        <dbReference type="PROSITE" id="PS50926"/>
    </source>
</evidence>
<evidence type="ECO:0000259" key="15">
    <source>
        <dbReference type="PROSITE" id="PS51449"/>
    </source>
</evidence>
<comment type="function">
    <text evidence="2">Catalyzes the methylthiolation of N6-(dimethylallyl)adenosine (i(6)A), leading to the formation of 2-methylthio-N6-(dimethylallyl)adenosine (ms(2)i(6)A) at position 37 in tRNAs that read codons beginning with uridine.</text>
</comment>
<dbReference type="EMBL" id="AGRW01000032">
    <property type="protein sequence ID" value="EIC02789.1"/>
    <property type="molecule type" value="Genomic_DNA"/>
</dbReference>
<dbReference type="InterPro" id="IPR023404">
    <property type="entry name" value="rSAM_horseshoe"/>
</dbReference>
<dbReference type="AlphaFoldDB" id="H7EI13"/>